<feature type="region of interest" description="Disordered" evidence="7">
    <location>
        <begin position="618"/>
        <end position="656"/>
    </location>
</feature>
<feature type="compositionally biased region" description="Basic and acidic residues" evidence="7">
    <location>
        <begin position="1178"/>
        <end position="1189"/>
    </location>
</feature>
<keyword evidence="4 8" id="KW-1133">Transmembrane helix</keyword>
<feature type="domain" description="Ras-GEF" evidence="9">
    <location>
        <begin position="1441"/>
        <end position="1686"/>
    </location>
</feature>
<dbReference type="SUPFAM" id="SSF103473">
    <property type="entry name" value="MFS general substrate transporter"/>
    <property type="match status" value="1"/>
</dbReference>
<feature type="compositionally biased region" description="Basic and acidic residues" evidence="7">
    <location>
        <begin position="704"/>
        <end position="715"/>
    </location>
</feature>
<dbReference type="GO" id="GO:0005886">
    <property type="term" value="C:plasma membrane"/>
    <property type="evidence" value="ECO:0007669"/>
    <property type="project" value="TreeGrafter"/>
</dbReference>
<feature type="transmembrane region" description="Helical" evidence="8">
    <location>
        <begin position="2687"/>
        <end position="2707"/>
    </location>
</feature>
<feature type="compositionally biased region" description="Polar residues" evidence="7">
    <location>
        <begin position="754"/>
        <end position="775"/>
    </location>
</feature>
<evidence type="ECO:0000256" key="3">
    <source>
        <dbReference type="ARBA" id="ARBA00022692"/>
    </source>
</evidence>
<feature type="transmembrane region" description="Helical" evidence="8">
    <location>
        <begin position="2595"/>
        <end position="2616"/>
    </location>
</feature>
<evidence type="ECO:0000256" key="6">
    <source>
        <dbReference type="PROSITE-ProRule" id="PRU00168"/>
    </source>
</evidence>
<feature type="region of interest" description="Disordered" evidence="7">
    <location>
        <begin position="831"/>
        <end position="863"/>
    </location>
</feature>
<evidence type="ECO:0000313" key="12">
    <source>
        <dbReference type="Proteomes" id="UP000249619"/>
    </source>
</evidence>
<dbReference type="Pfam" id="PF07690">
    <property type="entry name" value="MFS_1"/>
    <property type="match status" value="1"/>
</dbReference>
<dbReference type="Gene3D" id="1.10.840.10">
    <property type="entry name" value="Ras guanine-nucleotide exchange factors catalytic domain"/>
    <property type="match status" value="1"/>
</dbReference>
<feature type="region of interest" description="Disordered" evidence="7">
    <location>
        <begin position="1321"/>
        <end position="1428"/>
    </location>
</feature>
<evidence type="ECO:0000256" key="8">
    <source>
        <dbReference type="SAM" id="Phobius"/>
    </source>
</evidence>
<dbReference type="SMART" id="SM00147">
    <property type="entry name" value="RasGEF"/>
    <property type="match status" value="1"/>
</dbReference>
<dbReference type="Gene3D" id="1.20.1250.20">
    <property type="entry name" value="MFS general substrate transporter like domains"/>
    <property type="match status" value="1"/>
</dbReference>
<feature type="region of interest" description="Disordered" evidence="7">
    <location>
        <begin position="704"/>
        <end position="785"/>
    </location>
</feature>
<dbReference type="Pfam" id="PF00618">
    <property type="entry name" value="RasGEF_N"/>
    <property type="match status" value="1"/>
</dbReference>
<feature type="transmembrane region" description="Helical" evidence="8">
    <location>
        <begin position="2924"/>
        <end position="2945"/>
    </location>
</feature>
<feature type="region of interest" description="Disordered" evidence="7">
    <location>
        <begin position="483"/>
        <end position="534"/>
    </location>
</feature>
<evidence type="ECO:0000256" key="1">
    <source>
        <dbReference type="ARBA" id="ARBA00004141"/>
    </source>
</evidence>
<feature type="region of interest" description="Disordered" evidence="7">
    <location>
        <begin position="1214"/>
        <end position="1283"/>
    </location>
</feature>
<feature type="transmembrane region" description="Helical" evidence="8">
    <location>
        <begin position="2988"/>
        <end position="3006"/>
    </location>
</feature>
<feature type="compositionally biased region" description="Polar residues" evidence="7">
    <location>
        <begin position="1"/>
        <end position="10"/>
    </location>
</feature>
<dbReference type="InterPro" id="IPR036259">
    <property type="entry name" value="MFS_trans_sf"/>
</dbReference>
<dbReference type="SMART" id="SM00229">
    <property type="entry name" value="RasGEFN"/>
    <property type="match status" value="1"/>
</dbReference>
<dbReference type="InterPro" id="IPR045863">
    <property type="entry name" value="CorA_TM1_TM2"/>
</dbReference>
<dbReference type="InterPro" id="IPR000651">
    <property type="entry name" value="Ras-like_Gua-exchang_fac_N"/>
</dbReference>
<dbReference type="PANTHER" id="PTHR23113">
    <property type="entry name" value="GUANINE NUCLEOTIDE EXCHANGE FACTOR"/>
    <property type="match status" value="1"/>
</dbReference>
<protein>
    <submittedName>
        <fullName evidence="11">Low temperature essential 1</fullName>
    </submittedName>
</protein>
<keyword evidence="12" id="KW-1185">Reference proteome</keyword>
<keyword evidence="3 8" id="KW-0812">Transmembrane</keyword>
<dbReference type="InterPro" id="IPR002523">
    <property type="entry name" value="MgTranspt_CorA/ZnTranspt_ZntB"/>
</dbReference>
<feature type="transmembrane region" description="Helical" evidence="8">
    <location>
        <begin position="1761"/>
        <end position="1782"/>
    </location>
</feature>
<feature type="region of interest" description="Disordered" evidence="7">
    <location>
        <begin position="1167"/>
        <end position="1199"/>
    </location>
</feature>
<feature type="region of interest" description="Disordered" evidence="7">
    <location>
        <begin position="1698"/>
        <end position="1719"/>
    </location>
</feature>
<feature type="region of interest" description="Disordered" evidence="7">
    <location>
        <begin position="1"/>
        <end position="81"/>
    </location>
</feature>
<feature type="domain" description="N-terminal Ras-GEF" evidence="10">
    <location>
        <begin position="338"/>
        <end position="462"/>
    </location>
</feature>
<feature type="compositionally biased region" description="Polar residues" evidence="7">
    <location>
        <begin position="1239"/>
        <end position="1283"/>
    </location>
</feature>
<feature type="compositionally biased region" description="Polar residues" evidence="7">
    <location>
        <begin position="737"/>
        <end position="746"/>
    </location>
</feature>
<dbReference type="SUPFAM" id="SSF144083">
    <property type="entry name" value="Magnesium transport protein CorA, transmembrane region"/>
    <property type="match status" value="1"/>
</dbReference>
<dbReference type="Gene3D" id="1.20.870.10">
    <property type="entry name" value="Son of sevenless (SoS) protein Chain: S domain 1"/>
    <property type="match status" value="1"/>
</dbReference>
<feature type="compositionally biased region" description="Acidic residues" evidence="7">
    <location>
        <begin position="1344"/>
        <end position="1354"/>
    </location>
</feature>
<dbReference type="PROSITE" id="PS50009">
    <property type="entry name" value="RASGEF_CAT"/>
    <property type="match status" value="1"/>
</dbReference>
<feature type="compositionally biased region" description="Polar residues" evidence="7">
    <location>
        <begin position="1324"/>
        <end position="1335"/>
    </location>
</feature>
<feature type="compositionally biased region" description="Low complexity" evidence="7">
    <location>
        <begin position="269"/>
        <end position="287"/>
    </location>
</feature>
<sequence length="3020" mass="336196">MALPALQQTDFPAPGSPAEGKRDLLPGGAGPETAKRRADDSRRLRRVKDSREQLKSRTRARGTSNATIDTTASSSTQAGRSYTVANVHNGVIYLRPVVRTGNHRGRPQPDPFVFPPQTPPDSATRDKLRPLSNEWEQSPHGSRTPHSEPTPPLPAEGNAFAHHRPADSTGRPLAHVRSHSFSTADEHTTALAHEPGTFKVVIERPSHGRPKTADTSSFPLLQVPIPHYRLGTPRFSTRGTADLRSSVYTRSSGVEDFANSLLTPQRGVSQSFPSAPSSRPRSDAFSPVPHRFRATMDRPPMSASGPSSARVSQAPIGPRLYDALTANPDNRTVVRFNAEGEILAATPSRLVAHITSPSFLDYELLSDFFLTFRAFLCTRDLVAYLISRLRWAVDRQDDFGRIVRVRTFVALRHWILNYFVDDFMPFYRLRINFCDLVNSLYTDLRAREDGGGGDIKIVGELKKCWRRTCALYWETDDHIGQNFTDDPLLPGGDEGSEMAFEEPPPVQPPPSTPPRANVRDTKETIGSNPSDHFASRHMDWAQRARHTPQNSMSSPYLASHEYETAQVPLSPASEHSMHVLSCSIPMRGTNKHDQTIELPLYPHPVPVANPVPTATARLTASPQQPASLKNNHHSSHAHKRSGSFSDALRDSRAPLSIPKNPPIDYAASAVANMPGTLVRGGLIQPNTPYFEIKALRTTRSQYLKESEDADMHESQRPGQANSPGMKKIFGSVRRALSTRQQTTGSPQLDGPGQMRQSPYMRSSNPGTASTISVSAGVQKRRTARPKPQVRVDYLAATVAESFRLAVQEQLESEHQEVYGGVPPGLGGFEFEFDRRGTPTQNDHQRSRRNPDPRVHSAITSGSKSIVIIDDTGAPPLPTTGPLPAELEKTTTKLDNHQRGASIDARLASDAISIQHSDLYDDPEPQPGIKDYRSSRTSTRRPNTRERRSMSAGPERMHSFRRKGSARNSLARVASLRRHASYNSGLSRRRGPASIATFQTMSSDNDPFFLDRQPAVEAAGPTRQLRRRPGGDLRAADNIHDLEHLPRPHSTGSVSNQTHSVANSVILRSDRYVDSEPDFRRRIEGPPEAETPKKPISLVDTHSSQPNLRPSFEAEVAKLAALPDDTDDEGGVESALMKLEGRYEKKSPSLPSQRTTVDLGQHQALQNFEQSSRPTTSEQEERAATDDVFHRPLAPPETDGQGMYRLSAENFNGRVPPVNSVGESTDSYSSTPLLDRGFSGITTPQRGNTLETMRSSAKPSPLQFGSISPQSAARPPGTSSSMDSSMEYVVETDSMRRIPTGGTLPAHSYARESFLLDEDEDLSDMASTPGANSAHNSHGVRSFFDDEPATPENDIDNLPTHLMRHTPTPPSTAPRLNEPLANSTVFDRGLPTPGLTPTVSHANPHGSPQLGRPTGSPVEPQNLNQPAPPAKTAHLPFILAYDSEVLAQQFTIVEKDALDEIDWKELIDLRWKQSSPQIRDWVQYLRTEEARGVDVVIARFNLVVKWVVSECLLTENVHERARCITKYIHIATHARRYRNYATMYQIAIALISNDISSLKKTWALVPAAEMLVMTELEALVQPLKNFHNLRLEMETATVEDGCIPFIGVYTRDLIYNAQKPAFIDAPPVDGERLVNFDRHHTAATIVKNLLRLLEASSKYTFKVEPHILSRCLWLAALSDEEITKRSRQVVFGARLIQRPSGAGGSRDATPAVETAAGGQPHDGLSHNFHTPFALSGVHDDDPLLPLSAVTWSSPFSVPCVTFLVFPGVVFCLSHRIVIAYSVFRWPSLNEAEVSQGPRKTKRPKEAPGAESTSEGPLPSPDPDNMDAPRAFTASTRESIDRGTSQPQPHKDRKATFTHRRKHSPNLEWRQPWTKDSWQQGRVLLIDYVATEHSDGRRKIIAQEFCDIDSLRRFYRKEDVATQSALRVIHVQNASWATRYLLRKFNIDSNDDLVGTNFGRWASYEKPQQRGGKPVLNGRTFRASHDPWRGISRASFGADYLRSYDRNTYIPFPGNHKSIMELNHYDEDDQPRYGYDVYVQRLSVYVQLSDGMAGQAVDPDIPNPYNDEAWEAYMRLKKSYGNVDANEHQEKYIPKLRSLDNGNTIILFENSVTGSVKDTLIGARQELESRWRRLSFYLPPEDNDETLTAECMDFILQDVFKALAYNWQNFVGLCETHVGILEDKIYENPADESRAPELWKNSAQWLKVERLIYIHLDVVKEMVTHLHDLTGADAKGSTPWLGSVPDEIEKLTGQWERDVMLPTSSLSDLMYKSVGIRDARHSLQLGLSMWRLSWITFIFLPLTFTVGFFGMNVSTFESNPDLKWWFIVSVPVLVVVLVLWYGVKHNLASQRQNPMRRGVYESLYHELATDHSTLWTRGGPREDVIPVGWWAGVKWRLLTSWFGGDKLKLGKDYNPAMEEFGTWSRTKRYLARRWLGELAVMPLPQSNPSRSGASSNTSSHSLDKELGAVGELLNFATPVAVAEMNPKAASQLQQRVPVERLRSLSPKGKRSISRGNRTSSDGGIMVEEERAVEIEMGGVPRLDVPSKIFDMDYSQAKDTKDAKVKDTENDGGEDIDLGSQEEVMDYDFLRSWKWSTLYRSVLFQMVMFGALSLVGPAMGDAISNLGGGGLSTPWLANLANSLSYAMSFISTILGGPIINRIGIKWACFIAALTMPLQGSAYYVNARSGIEWYLLASNVINGLAGGFLYVGETTAMLCYPRPEEKGLYLGIWSAMRSSGSLIGGAINFSTNSDRASAGGIAWSTYLIFVAFECTGVIWAVLLSSTSKVRRRDGSKVAMSEKVTWKQEFVALWNYLHSNKVWLIFLPSFYSFFYGGTMGTYLSLHFSVRARALSSFLIPAITIPSVIVFGKLLDSQRWAQRPKAWAAFLLWILPQTGCFIWVAFEYHYLGDKSALDYEAESGRWARAYVPYLIIFVSGYWTQLTLYWILGTFSNDMGDSSRVGGLFRAFETAGQAVSYGLSSASGIAPVIPIYVNCGLLVLVVPSMVMLITKMPRKPLSNVITE</sequence>
<feature type="compositionally biased region" description="Polar residues" evidence="7">
    <location>
        <begin position="1167"/>
        <end position="1176"/>
    </location>
</feature>
<evidence type="ECO:0000313" key="11">
    <source>
        <dbReference type="EMBL" id="RAR11893.1"/>
    </source>
</evidence>
<feature type="transmembrane region" description="Helical" evidence="8">
    <location>
        <begin position="2881"/>
        <end position="2904"/>
    </location>
</feature>
<feature type="region of interest" description="Disordered" evidence="7">
    <location>
        <begin position="100"/>
        <end position="197"/>
    </location>
</feature>
<dbReference type="EMBL" id="QGDH01000053">
    <property type="protein sequence ID" value="RAR11893.1"/>
    <property type="molecule type" value="Genomic_DNA"/>
</dbReference>
<dbReference type="Gene3D" id="1.20.58.340">
    <property type="entry name" value="Magnesium transport protein CorA, transmembrane region"/>
    <property type="match status" value="1"/>
</dbReference>
<feature type="transmembrane region" description="Helical" evidence="8">
    <location>
        <begin position="2852"/>
        <end position="2869"/>
    </location>
</feature>
<feature type="compositionally biased region" description="Polar residues" evidence="7">
    <location>
        <begin position="1831"/>
        <end position="1846"/>
    </location>
</feature>
<evidence type="ECO:0000259" key="9">
    <source>
        <dbReference type="PROSITE" id="PS50009"/>
    </source>
</evidence>
<dbReference type="Pfam" id="PF00617">
    <property type="entry name" value="RasGEF"/>
    <property type="match status" value="1"/>
</dbReference>
<feature type="transmembrane region" description="Helical" evidence="8">
    <location>
        <begin position="2322"/>
        <end position="2341"/>
    </location>
</feature>
<organism evidence="11 12">
    <name type="scientific">Stemphylium lycopersici</name>
    <name type="common">Tomato gray leaf spot disease fungus</name>
    <name type="synonym">Thyrospora lycopersici</name>
    <dbReference type="NCBI Taxonomy" id="183478"/>
    <lineage>
        <taxon>Eukaryota</taxon>
        <taxon>Fungi</taxon>
        <taxon>Dikarya</taxon>
        <taxon>Ascomycota</taxon>
        <taxon>Pezizomycotina</taxon>
        <taxon>Dothideomycetes</taxon>
        <taxon>Pleosporomycetidae</taxon>
        <taxon>Pleosporales</taxon>
        <taxon>Pleosporineae</taxon>
        <taxon>Pleosporaceae</taxon>
        <taxon>Stemphylium</taxon>
    </lineage>
</organism>
<feature type="compositionally biased region" description="Polar residues" evidence="7">
    <location>
        <begin position="618"/>
        <end position="629"/>
    </location>
</feature>
<reference evidence="12" key="1">
    <citation type="submission" date="2018-05" db="EMBL/GenBank/DDBJ databases">
        <title>Draft genome sequence of Stemphylium lycopersici strain CIDEFI 213.</title>
        <authorList>
            <person name="Medina R."/>
            <person name="Franco M.E.E."/>
            <person name="Lucentini C.G."/>
            <person name="Saparrat M.C.N."/>
            <person name="Balatti P.A."/>
        </authorList>
    </citation>
    <scope>NUCLEOTIDE SEQUENCE [LARGE SCALE GENOMIC DNA]</scope>
    <source>
        <strain evidence="12">CIDEFI 213</strain>
    </source>
</reference>
<feature type="compositionally biased region" description="Pro residues" evidence="7">
    <location>
        <begin position="108"/>
        <end position="119"/>
    </location>
</feature>
<feature type="region of interest" description="Disordered" evidence="7">
    <location>
        <begin position="1075"/>
        <end position="1106"/>
    </location>
</feature>
<feature type="compositionally biased region" description="Basic residues" evidence="7">
    <location>
        <begin position="1849"/>
        <end position="1862"/>
    </location>
</feature>
<dbReference type="GO" id="GO:0005085">
    <property type="term" value="F:guanyl-nucleotide exchange factor activity"/>
    <property type="evidence" value="ECO:0007669"/>
    <property type="project" value="UniProtKB-KW"/>
</dbReference>
<feature type="region of interest" description="Disordered" evidence="7">
    <location>
        <begin position="1790"/>
        <end position="1862"/>
    </location>
</feature>
<dbReference type="Pfam" id="PF01544">
    <property type="entry name" value="CorA"/>
    <property type="match status" value="1"/>
</dbReference>
<dbReference type="PANTHER" id="PTHR23113:SF363">
    <property type="entry name" value="PROTEIN SON OF SEVENLESS"/>
    <property type="match status" value="1"/>
</dbReference>
<comment type="caution">
    <text evidence="11">The sequence shown here is derived from an EMBL/GenBank/DDBJ whole genome shotgun (WGS) entry which is preliminary data.</text>
</comment>
<dbReference type="Proteomes" id="UP000249619">
    <property type="component" value="Unassembled WGS sequence"/>
</dbReference>
<proteinExistence type="predicted"/>
<dbReference type="InterPro" id="IPR023578">
    <property type="entry name" value="Ras_GEF_dom_sf"/>
</dbReference>
<feature type="region of interest" description="Disordered" evidence="7">
    <location>
        <begin position="916"/>
        <end position="968"/>
    </location>
</feature>
<dbReference type="GO" id="GO:0007265">
    <property type="term" value="P:Ras protein signal transduction"/>
    <property type="evidence" value="ECO:0007669"/>
    <property type="project" value="TreeGrafter"/>
</dbReference>
<dbReference type="OrthoDB" id="10254377at2759"/>
<dbReference type="STRING" id="183478.A0A364N4U3"/>
<feature type="compositionally biased region" description="Basic residues" evidence="7">
    <location>
        <begin position="630"/>
        <end position="641"/>
    </location>
</feature>
<feature type="compositionally biased region" description="Polar residues" evidence="7">
    <location>
        <begin position="1220"/>
        <end position="1231"/>
    </location>
</feature>
<dbReference type="InterPro" id="IPR011701">
    <property type="entry name" value="MFS"/>
</dbReference>
<keyword evidence="2 6" id="KW-0344">Guanine-nucleotide releasing factor</keyword>
<feature type="transmembrane region" description="Helical" evidence="8">
    <location>
        <begin position="2757"/>
        <end position="2778"/>
    </location>
</feature>
<keyword evidence="5 8" id="KW-0472">Membrane</keyword>
<evidence type="ECO:0000256" key="7">
    <source>
        <dbReference type="SAM" id="MobiDB-lite"/>
    </source>
</evidence>
<dbReference type="SUPFAM" id="SSF48366">
    <property type="entry name" value="Ras GEF"/>
    <property type="match status" value="1"/>
</dbReference>
<feature type="compositionally biased region" description="Pro residues" evidence="7">
    <location>
        <begin position="502"/>
        <end position="513"/>
    </location>
</feature>
<feature type="compositionally biased region" description="Basic and acidic residues" evidence="7">
    <location>
        <begin position="1075"/>
        <end position="1092"/>
    </location>
</feature>
<feature type="transmembrane region" description="Helical" evidence="8">
    <location>
        <begin position="2817"/>
        <end position="2840"/>
    </location>
</feature>
<feature type="transmembrane region" description="Helical" evidence="8">
    <location>
        <begin position="2636"/>
        <end position="2656"/>
    </location>
</feature>
<evidence type="ECO:0000256" key="4">
    <source>
        <dbReference type="ARBA" id="ARBA00022989"/>
    </source>
</evidence>
<dbReference type="PROSITE" id="PS50212">
    <property type="entry name" value="RASGEF_NTER"/>
    <property type="match status" value="1"/>
</dbReference>
<dbReference type="InterPro" id="IPR001895">
    <property type="entry name" value="RASGEF_cat_dom"/>
</dbReference>
<feature type="compositionally biased region" description="Basic and acidic residues" evidence="7">
    <location>
        <begin position="831"/>
        <end position="854"/>
    </location>
</feature>
<evidence type="ECO:0000256" key="5">
    <source>
        <dbReference type="ARBA" id="ARBA00023136"/>
    </source>
</evidence>
<evidence type="ECO:0000256" key="2">
    <source>
        <dbReference type="ARBA" id="ARBA00022658"/>
    </source>
</evidence>
<comment type="subcellular location">
    <subcellularLocation>
        <location evidence="1">Membrane</location>
        <topology evidence="1">Multi-pass membrane protein</topology>
    </subcellularLocation>
</comment>
<evidence type="ECO:0000259" key="10">
    <source>
        <dbReference type="PROSITE" id="PS50212"/>
    </source>
</evidence>
<feature type="compositionally biased region" description="Basic and acidic residues" evidence="7">
    <location>
        <begin position="33"/>
        <end position="55"/>
    </location>
</feature>
<feature type="region of interest" description="Disordered" evidence="7">
    <location>
        <begin position="265"/>
        <end position="287"/>
    </location>
</feature>
<dbReference type="CDD" id="cd06224">
    <property type="entry name" value="REM"/>
    <property type="match status" value="1"/>
</dbReference>
<dbReference type="InterPro" id="IPR036964">
    <property type="entry name" value="RASGEF_cat_dom_sf"/>
</dbReference>
<gene>
    <name evidence="11" type="ORF">DDE83_004361</name>
</gene>
<name>A0A364N4U3_STELY</name>
<accession>A0A364N4U3</accession>
<feature type="transmembrane region" description="Helical" evidence="8">
    <location>
        <begin position="2290"/>
        <end position="2310"/>
    </location>
</feature>
<dbReference type="InterPro" id="IPR008937">
    <property type="entry name" value="Ras-like_GEF"/>
</dbReference>
<dbReference type="GO" id="GO:0046873">
    <property type="term" value="F:metal ion transmembrane transporter activity"/>
    <property type="evidence" value="ECO:0007669"/>
    <property type="project" value="InterPro"/>
</dbReference>
<feature type="transmembrane region" description="Helical" evidence="8">
    <location>
        <begin position="2663"/>
        <end position="2681"/>
    </location>
</feature>
<feature type="compositionally biased region" description="Polar residues" evidence="7">
    <location>
        <begin position="61"/>
        <end position="81"/>
    </location>
</feature>